<dbReference type="AlphaFoldDB" id="A0A1V4QFB9"/>
<dbReference type="EMBL" id="MUKB01000106">
    <property type="protein sequence ID" value="OPX17575.1"/>
    <property type="molecule type" value="Genomic_DNA"/>
</dbReference>
<dbReference type="Pfam" id="PF00754">
    <property type="entry name" value="F5_F8_type_C"/>
    <property type="match status" value="1"/>
</dbReference>
<comment type="caution">
    <text evidence="3">The sequence shown here is derived from an EMBL/GenBank/DDBJ whole genome shotgun (WGS) entry which is preliminary data.</text>
</comment>
<dbReference type="InterPro" id="IPR008979">
    <property type="entry name" value="Galactose-bd-like_sf"/>
</dbReference>
<dbReference type="SUPFAM" id="SSF49785">
    <property type="entry name" value="Galactose-binding domain-like"/>
    <property type="match status" value="1"/>
</dbReference>
<organism evidence="3 4">
    <name type="scientific">candidate division WOR-3 bacterium 4484_100</name>
    <dbReference type="NCBI Taxonomy" id="1936077"/>
    <lineage>
        <taxon>Bacteria</taxon>
        <taxon>Bacteria division WOR-3</taxon>
    </lineage>
</organism>
<feature type="domain" description="CARDB" evidence="2">
    <location>
        <begin position="62"/>
        <end position="170"/>
    </location>
</feature>
<dbReference type="InterPro" id="IPR011635">
    <property type="entry name" value="CARDB"/>
</dbReference>
<name>A0A1V4QFB9_UNCW3</name>
<protein>
    <recommendedName>
        <fullName evidence="5">CARDB domain-containing protein</fullName>
    </recommendedName>
</protein>
<dbReference type="Pfam" id="PF07705">
    <property type="entry name" value="CARDB"/>
    <property type="match status" value="2"/>
</dbReference>
<evidence type="ECO:0008006" key="5">
    <source>
        <dbReference type="Google" id="ProtNLM"/>
    </source>
</evidence>
<gene>
    <name evidence="3" type="ORF">BXT86_05775</name>
</gene>
<evidence type="ECO:0000259" key="1">
    <source>
        <dbReference type="Pfam" id="PF00754"/>
    </source>
</evidence>
<dbReference type="InterPro" id="IPR000421">
    <property type="entry name" value="FA58C"/>
</dbReference>
<evidence type="ECO:0000259" key="2">
    <source>
        <dbReference type="Pfam" id="PF07705"/>
    </source>
</evidence>
<feature type="domain" description="CARDB" evidence="2">
    <location>
        <begin position="308"/>
        <end position="411"/>
    </location>
</feature>
<dbReference type="Proteomes" id="UP000191663">
    <property type="component" value="Unassembled WGS sequence"/>
</dbReference>
<accession>A0A1V4QFB9</accession>
<reference evidence="4" key="1">
    <citation type="submission" date="2017-01" db="EMBL/GenBank/DDBJ databases">
        <title>Novel pathways for hydrocarbon cycling and metabolic interdependencies in hydrothermal sediment communities.</title>
        <authorList>
            <person name="Dombrowski N."/>
            <person name="Seitz K."/>
            <person name="Teske A."/>
            <person name="Baker B."/>
        </authorList>
    </citation>
    <scope>NUCLEOTIDE SEQUENCE [LARGE SCALE GENOMIC DNA]</scope>
</reference>
<dbReference type="Gene3D" id="2.60.120.260">
    <property type="entry name" value="Galactose-binding domain-like"/>
    <property type="match status" value="1"/>
</dbReference>
<dbReference type="Gene3D" id="2.60.40.10">
    <property type="entry name" value="Immunoglobulins"/>
    <property type="match status" value="4"/>
</dbReference>
<feature type="domain" description="F5/8 type C" evidence="1">
    <location>
        <begin position="477"/>
        <end position="583"/>
    </location>
</feature>
<proteinExistence type="predicted"/>
<dbReference type="InterPro" id="IPR013783">
    <property type="entry name" value="Ig-like_fold"/>
</dbReference>
<evidence type="ECO:0000313" key="4">
    <source>
        <dbReference type="Proteomes" id="UP000191663"/>
    </source>
</evidence>
<evidence type="ECO:0000313" key="3">
    <source>
        <dbReference type="EMBL" id="OPX17575.1"/>
    </source>
</evidence>
<sequence>MIDSFIIPELGSMAYDNADVSVLLSEGAHNVYAIVDPDDEIIEIDESNNQAMNSIGVYNQQDLAVYDWAIFVSNTEPVDGDTITIGASVFNIRENIAVNVRLRFYDGNPDSGGVQIGPDQVIDTILPGEFKTVFYDWHLWYIGGRYHYIHAVVDPDSEIVEIDESNNRASRRIKIIGLPDLTGKPERIWTGTLWNPEIPEDGDTTDVYAFVFNIGSWPIKNQDYADKRVDLYLYHNHPDSGGVLIAEKHNYLPYAGDSAYFFGSWNTSGCAGENKFYLIIDPDDSLGELKEDNNIIFTYLPVDSAPMPDLCIRPDSIEFIPEVPIVGDTVSIIAHIFNLQNRQAEDVVVRFFDEEPETGNLITEDTITVIPGLGSVTLIAQYPTLGKAGFHNIYILIDPEDSIPEKNEENNFAFCELNIRSPLYMSPKNLVADTINRDEVRITWQPPDSETIGYRLYRNGVLLNYPRNFAPQGTARASCSAPNYPPERAIDSDNYSYWLSDYDPQSPLWWSDSFSQVIPIHCITIYWYRVPHYFEVQAWKNGGWQTVDAESLTSGYHIITIHRFPDLIYTDRIRINMPDVSGYYCLGIYECYIYHFNLITDTTFVDTFLGRYNADCPP</sequence>